<dbReference type="GO" id="GO:0003725">
    <property type="term" value="F:double-stranded RNA binding"/>
    <property type="evidence" value="ECO:0007669"/>
    <property type="project" value="InterPro"/>
</dbReference>
<dbReference type="GO" id="GO:0008033">
    <property type="term" value="P:tRNA processing"/>
    <property type="evidence" value="ECO:0007669"/>
    <property type="project" value="UniProtKB-KW"/>
</dbReference>
<dbReference type="InterPro" id="IPR050156">
    <property type="entry name" value="TC-AMP_synthase_SUA5"/>
</dbReference>
<feature type="domain" description="YrdC-like" evidence="12">
    <location>
        <begin position="1"/>
        <end position="182"/>
    </location>
</feature>
<dbReference type="GO" id="GO:0061710">
    <property type="term" value="F:L-threonylcarbamoyladenylate synthase"/>
    <property type="evidence" value="ECO:0007669"/>
    <property type="project" value="UniProtKB-EC"/>
</dbReference>
<keyword evidence="5" id="KW-0808">Transferase</keyword>
<dbReference type="GO" id="GO:0000049">
    <property type="term" value="F:tRNA binding"/>
    <property type="evidence" value="ECO:0007669"/>
    <property type="project" value="TreeGrafter"/>
</dbReference>
<evidence type="ECO:0000256" key="11">
    <source>
        <dbReference type="ARBA" id="ARBA00048366"/>
    </source>
</evidence>
<keyword evidence="8" id="KW-0547">Nucleotide-binding</keyword>
<evidence type="ECO:0000256" key="3">
    <source>
        <dbReference type="ARBA" id="ARBA00012584"/>
    </source>
</evidence>
<dbReference type="Gene3D" id="3.90.870.10">
    <property type="entry name" value="DHBP synthase"/>
    <property type="match status" value="1"/>
</dbReference>
<evidence type="ECO:0000256" key="4">
    <source>
        <dbReference type="ARBA" id="ARBA00022490"/>
    </source>
</evidence>
<evidence type="ECO:0000256" key="1">
    <source>
        <dbReference type="ARBA" id="ARBA00004496"/>
    </source>
</evidence>
<keyword evidence="6" id="KW-0819">tRNA processing</keyword>
<evidence type="ECO:0000256" key="8">
    <source>
        <dbReference type="ARBA" id="ARBA00022741"/>
    </source>
</evidence>
<comment type="caution">
    <text evidence="13">The sequence shown here is derived from an EMBL/GenBank/DDBJ whole genome shotgun (WGS) entry which is preliminary data.</text>
</comment>
<evidence type="ECO:0000313" key="13">
    <source>
        <dbReference type="EMBL" id="MBL6903731.1"/>
    </source>
</evidence>
<dbReference type="PANTHER" id="PTHR17490">
    <property type="entry name" value="SUA5"/>
    <property type="match status" value="1"/>
</dbReference>
<comment type="similarity">
    <text evidence="2">Belongs to the SUA5 family.</text>
</comment>
<comment type="subcellular location">
    <subcellularLocation>
        <location evidence="1">Cytoplasm</location>
    </subcellularLocation>
</comment>
<gene>
    <name evidence="13" type="ORF">ISR29_05970</name>
</gene>
<dbReference type="PANTHER" id="PTHR17490:SF16">
    <property type="entry name" value="THREONYLCARBAMOYL-AMP SYNTHASE"/>
    <property type="match status" value="1"/>
</dbReference>
<evidence type="ECO:0000256" key="7">
    <source>
        <dbReference type="ARBA" id="ARBA00022695"/>
    </source>
</evidence>
<dbReference type="GO" id="GO:0005524">
    <property type="term" value="F:ATP binding"/>
    <property type="evidence" value="ECO:0007669"/>
    <property type="project" value="UniProtKB-KW"/>
</dbReference>
<dbReference type="GO" id="GO:0005737">
    <property type="term" value="C:cytoplasm"/>
    <property type="evidence" value="ECO:0007669"/>
    <property type="project" value="UniProtKB-SubCell"/>
</dbReference>
<dbReference type="Pfam" id="PF01300">
    <property type="entry name" value="Sua5_yciO_yrdC"/>
    <property type="match status" value="1"/>
</dbReference>
<reference evidence="13" key="1">
    <citation type="submission" date="2020-10" db="EMBL/GenBank/DDBJ databases">
        <title>Microbiome of the Black Sea water column analyzed by genome centric metagenomics.</title>
        <authorList>
            <person name="Cabello-Yeves P.J."/>
            <person name="Callieri C."/>
            <person name="Picazo A."/>
            <person name="Mehrshad M."/>
            <person name="Haro-Moreno J.M."/>
            <person name="Roda-Garcia J."/>
            <person name="Dzembekova N."/>
            <person name="Slabakova V."/>
            <person name="Slabakova N."/>
            <person name="Moncheva S."/>
            <person name="Rodriguez-Valera F."/>
        </authorList>
    </citation>
    <scope>NUCLEOTIDE SEQUENCE</scope>
    <source>
        <strain evidence="13">BS30m-G43</strain>
    </source>
</reference>
<dbReference type="GO" id="GO:0006450">
    <property type="term" value="P:regulation of translational fidelity"/>
    <property type="evidence" value="ECO:0007669"/>
    <property type="project" value="TreeGrafter"/>
</dbReference>
<dbReference type="AlphaFoldDB" id="A0A937SHL7"/>
<dbReference type="EMBL" id="JADHSG010000012">
    <property type="protein sequence ID" value="MBL6903731.1"/>
    <property type="molecule type" value="Genomic_DNA"/>
</dbReference>
<evidence type="ECO:0000256" key="6">
    <source>
        <dbReference type="ARBA" id="ARBA00022694"/>
    </source>
</evidence>
<dbReference type="Proteomes" id="UP000705230">
    <property type="component" value="Unassembled WGS sequence"/>
</dbReference>
<keyword evidence="4" id="KW-0963">Cytoplasm</keyword>
<evidence type="ECO:0000259" key="12">
    <source>
        <dbReference type="PROSITE" id="PS51163"/>
    </source>
</evidence>
<sequence>MSQSDASEWLKKGKILIYPTEGVWGIGCDALNEKAVARVYDLKNRSPDKSLILLCKSFESINNFLLPLTKEEMDYLDIISQDPVTILYKFNAEITPAHLQNNTGKLAIRVSTHYHLDTLFNQFDNPIISTSANISGRDTIDNIEGFKVDFDFNDVAIYNKPLGNLNKPTPIIDLENKEVIRD</sequence>
<comment type="catalytic activity">
    <reaction evidence="11">
        <text>L-threonine + hydrogencarbonate + ATP = L-threonylcarbamoyladenylate + diphosphate + H2O</text>
        <dbReference type="Rhea" id="RHEA:36407"/>
        <dbReference type="ChEBI" id="CHEBI:15377"/>
        <dbReference type="ChEBI" id="CHEBI:17544"/>
        <dbReference type="ChEBI" id="CHEBI:30616"/>
        <dbReference type="ChEBI" id="CHEBI:33019"/>
        <dbReference type="ChEBI" id="CHEBI:57926"/>
        <dbReference type="ChEBI" id="CHEBI:73682"/>
        <dbReference type="EC" id="2.7.7.87"/>
    </reaction>
</comment>
<evidence type="ECO:0000256" key="2">
    <source>
        <dbReference type="ARBA" id="ARBA00007663"/>
    </source>
</evidence>
<evidence type="ECO:0000256" key="10">
    <source>
        <dbReference type="ARBA" id="ARBA00029774"/>
    </source>
</evidence>
<accession>A0A937SHL7</accession>
<protein>
    <recommendedName>
        <fullName evidence="10">L-threonylcarbamoyladenylate synthase</fullName>
        <ecNumber evidence="3">2.7.7.87</ecNumber>
    </recommendedName>
    <alternativeName>
        <fullName evidence="10">L-threonylcarbamoyladenylate synthase</fullName>
    </alternativeName>
</protein>
<proteinExistence type="inferred from homology"/>
<keyword evidence="9" id="KW-0067">ATP-binding</keyword>
<dbReference type="InterPro" id="IPR006070">
    <property type="entry name" value="Sua5-like_dom"/>
</dbReference>
<name>A0A937SHL7_9GAMM</name>
<evidence type="ECO:0000256" key="9">
    <source>
        <dbReference type="ARBA" id="ARBA00022840"/>
    </source>
</evidence>
<keyword evidence="7" id="KW-0548">Nucleotidyltransferase</keyword>
<evidence type="ECO:0000313" key="14">
    <source>
        <dbReference type="Proteomes" id="UP000705230"/>
    </source>
</evidence>
<evidence type="ECO:0000256" key="5">
    <source>
        <dbReference type="ARBA" id="ARBA00022679"/>
    </source>
</evidence>
<dbReference type="EC" id="2.7.7.87" evidence="3"/>
<dbReference type="InterPro" id="IPR017945">
    <property type="entry name" value="DHBP_synth_RibB-like_a/b_dom"/>
</dbReference>
<organism evidence="13 14">
    <name type="scientific">SAR86 cluster bacterium</name>
    <dbReference type="NCBI Taxonomy" id="2030880"/>
    <lineage>
        <taxon>Bacteria</taxon>
        <taxon>Pseudomonadati</taxon>
        <taxon>Pseudomonadota</taxon>
        <taxon>Gammaproteobacteria</taxon>
        <taxon>SAR86 cluster</taxon>
    </lineage>
</organism>
<dbReference type="PROSITE" id="PS51163">
    <property type="entry name" value="YRDC"/>
    <property type="match status" value="1"/>
</dbReference>
<dbReference type="SUPFAM" id="SSF55821">
    <property type="entry name" value="YrdC/RibB"/>
    <property type="match status" value="1"/>
</dbReference>